<dbReference type="Pfam" id="PF09837">
    <property type="entry name" value="DUF2064"/>
    <property type="match status" value="1"/>
</dbReference>
<accession>A0AAU8DRL0</accession>
<organism evidence="1">
    <name type="scientific">Nakamurella sp. A5-74</name>
    <dbReference type="NCBI Taxonomy" id="3158264"/>
    <lineage>
        <taxon>Bacteria</taxon>
        <taxon>Bacillati</taxon>
        <taxon>Actinomycetota</taxon>
        <taxon>Actinomycetes</taxon>
        <taxon>Nakamurellales</taxon>
        <taxon>Nakamurellaceae</taxon>
        <taxon>Nakamurella</taxon>
    </lineage>
</organism>
<evidence type="ECO:0000313" key="1">
    <source>
        <dbReference type="EMBL" id="XCG64448.1"/>
    </source>
</evidence>
<protein>
    <submittedName>
        <fullName evidence="1">DUF2064 domain-containing protein</fullName>
    </submittedName>
</protein>
<dbReference type="EMBL" id="CP159218">
    <property type="protein sequence ID" value="XCG64448.1"/>
    <property type="molecule type" value="Genomic_DNA"/>
</dbReference>
<reference evidence="1" key="1">
    <citation type="submission" date="2024-05" db="EMBL/GenBank/DDBJ databases">
        <authorList>
            <person name="Cai S.Y."/>
            <person name="Jin L.M."/>
            <person name="Li H.R."/>
        </authorList>
    </citation>
    <scope>NUCLEOTIDE SEQUENCE</scope>
    <source>
        <strain evidence="1">A5-74</strain>
    </source>
</reference>
<dbReference type="InterPro" id="IPR018641">
    <property type="entry name" value="Trfase_1_rSAM/seldom-assoc"/>
</dbReference>
<dbReference type="InterPro" id="IPR029044">
    <property type="entry name" value="Nucleotide-diphossugar_trans"/>
</dbReference>
<sequence>MTRTLLVVAKAPVPGLAKTRLIGTLTAQEAAELASAALLDTLYSSLAVPRARVVVAVTGDFRQAMRCEELLPALRHCAVVEQRGSTFVQRLVAAHADAGAFGGPVLQVGMDTPQLTEPLLDASFDTLADTDAVLGRAEDGGWWALGLHDPGHAAALASVTMSTDRTGDDTLAALARRGVAVALLPTLVDVDTWDDARHVAGIAPASRFAAAVALVRTHPARGVA</sequence>
<dbReference type="RefSeq" id="WP_353650061.1">
    <property type="nucleotide sequence ID" value="NZ_CP159218.1"/>
</dbReference>
<dbReference type="Gene3D" id="3.90.550.10">
    <property type="entry name" value="Spore Coat Polysaccharide Biosynthesis Protein SpsA, Chain A"/>
    <property type="match status" value="1"/>
</dbReference>
<name>A0AAU8DRL0_9ACTN</name>
<dbReference type="PANTHER" id="PTHR36529:SF1">
    <property type="entry name" value="GLYCOSYLTRANSFERASE"/>
    <property type="match status" value="1"/>
</dbReference>
<gene>
    <name evidence="1" type="ORF">ABLG96_03660</name>
</gene>
<proteinExistence type="predicted"/>
<dbReference type="SUPFAM" id="SSF53448">
    <property type="entry name" value="Nucleotide-diphospho-sugar transferases"/>
    <property type="match status" value="1"/>
</dbReference>
<dbReference type="AlphaFoldDB" id="A0AAU8DRL0"/>
<dbReference type="PANTHER" id="PTHR36529">
    <property type="entry name" value="SLL1095 PROTEIN"/>
    <property type="match status" value="1"/>
</dbReference>